<dbReference type="PANTHER" id="PTHR11941:SF75">
    <property type="entry name" value="ENOYL-COA HYDRATASE_ISOMERASE FAMILY PROTEIN"/>
    <property type="match status" value="1"/>
</dbReference>
<organism evidence="1 2">
    <name type="scientific">Penicillium crustosum</name>
    <name type="common">Blue mold fungus</name>
    <dbReference type="NCBI Taxonomy" id="36656"/>
    <lineage>
        <taxon>Eukaryota</taxon>
        <taxon>Fungi</taxon>
        <taxon>Dikarya</taxon>
        <taxon>Ascomycota</taxon>
        <taxon>Pezizomycotina</taxon>
        <taxon>Eurotiomycetes</taxon>
        <taxon>Eurotiomycetidae</taxon>
        <taxon>Eurotiales</taxon>
        <taxon>Aspergillaceae</taxon>
        <taxon>Penicillium</taxon>
    </lineage>
</organism>
<dbReference type="OrthoDB" id="1696280at2759"/>
<dbReference type="CDD" id="cd06558">
    <property type="entry name" value="crotonase-like"/>
    <property type="match status" value="1"/>
</dbReference>
<sequence length="208" mass="23096">MDLQFESANLTIDRSGKVYIITMRMGFENKLNTKFCQELISAFAWIRRNIDPGSEGAVITRGNNAKFYCTGLDLEEAEQNPFSNTDGFYPLLHTILDFPFPTIALVTGHTFGGGCPLTLAHDYRIMNRDRGFMCMPPVDLGMHFPGMGILPRLKLHPPVARKLLLEGHRFTAKEALADGLVDAIAPPDKYLDVALELAKKWAPKGKAG</sequence>
<evidence type="ECO:0000313" key="1">
    <source>
        <dbReference type="EMBL" id="KAF7527654.1"/>
    </source>
</evidence>
<gene>
    <name evidence="1" type="ORF">PCG10_002618</name>
</gene>
<dbReference type="Pfam" id="PF00378">
    <property type="entry name" value="ECH_1"/>
    <property type="match status" value="1"/>
</dbReference>
<dbReference type="InterPro" id="IPR029045">
    <property type="entry name" value="ClpP/crotonase-like_dom_sf"/>
</dbReference>
<dbReference type="GO" id="GO:0006635">
    <property type="term" value="P:fatty acid beta-oxidation"/>
    <property type="evidence" value="ECO:0007669"/>
    <property type="project" value="TreeGrafter"/>
</dbReference>
<evidence type="ECO:0000313" key="2">
    <source>
        <dbReference type="Proteomes" id="UP000701341"/>
    </source>
</evidence>
<dbReference type="InterPro" id="IPR001753">
    <property type="entry name" value="Enoyl-CoA_hydra/iso"/>
</dbReference>
<dbReference type="Gene3D" id="3.90.226.10">
    <property type="entry name" value="2-enoyl-CoA Hydratase, Chain A, domain 1"/>
    <property type="match status" value="1"/>
</dbReference>
<dbReference type="GO" id="GO:0004165">
    <property type="term" value="F:delta(3)-delta(2)-enoyl-CoA isomerase activity"/>
    <property type="evidence" value="ECO:0007669"/>
    <property type="project" value="TreeGrafter"/>
</dbReference>
<accession>A0A9P5L6Q0</accession>
<protein>
    <submittedName>
        <fullName evidence="1">Uncharacterized protein</fullName>
    </submittedName>
</protein>
<dbReference type="PANTHER" id="PTHR11941">
    <property type="entry name" value="ENOYL-COA HYDRATASE-RELATED"/>
    <property type="match status" value="1"/>
</dbReference>
<dbReference type="SUPFAM" id="SSF52096">
    <property type="entry name" value="ClpP/crotonase"/>
    <property type="match status" value="1"/>
</dbReference>
<keyword evidence="2" id="KW-1185">Reference proteome</keyword>
<dbReference type="GO" id="GO:0005777">
    <property type="term" value="C:peroxisome"/>
    <property type="evidence" value="ECO:0007669"/>
    <property type="project" value="TreeGrafter"/>
</dbReference>
<comment type="caution">
    <text evidence="1">The sequence shown here is derived from an EMBL/GenBank/DDBJ whole genome shotgun (WGS) entry which is preliminary data.</text>
</comment>
<name>A0A9P5L6Q0_PENCR</name>
<dbReference type="Proteomes" id="UP000701341">
    <property type="component" value="Unassembled WGS sequence"/>
</dbReference>
<reference evidence="1" key="1">
    <citation type="submission" date="2020-02" db="EMBL/GenBank/DDBJ databases">
        <authorList>
            <person name="Lichtner F.J."/>
        </authorList>
    </citation>
    <scope>NUCLEOTIDE SEQUENCE</scope>
    <source>
        <strain evidence="1">G10</strain>
    </source>
</reference>
<dbReference type="AlphaFoldDB" id="A0A9P5L6Q0"/>
<proteinExistence type="predicted"/>
<dbReference type="EMBL" id="JAAOZQ010000015">
    <property type="protein sequence ID" value="KAF7527654.1"/>
    <property type="molecule type" value="Genomic_DNA"/>
</dbReference>